<evidence type="ECO:0000313" key="1">
    <source>
        <dbReference type="EMBL" id="PON21260.1"/>
    </source>
</evidence>
<name>A0A2P4ZAD0_9HYPO</name>
<protein>
    <submittedName>
        <fullName evidence="1">Uncharacterized protein</fullName>
    </submittedName>
</protein>
<accession>A0A2P4ZAD0</accession>
<proteinExistence type="predicted"/>
<sequence length="38" mass="4570">MLGLLPFFRDERDIQPQPQLQRRHYLLILSVRASVYSL</sequence>
<reference evidence="1 2" key="1">
    <citation type="journal article" date="2016" name="Genome Announc.">
        <title>Draft Whole-Genome Sequence of Trichoderma gamsii T6085, a Promising Biocontrol Agent of Fusarium Head Blight on Wheat.</title>
        <authorList>
            <person name="Baroncelli R."/>
            <person name="Zapparata A."/>
            <person name="Piaggeschi G."/>
            <person name="Sarrocco S."/>
            <person name="Vannacci G."/>
        </authorList>
    </citation>
    <scope>NUCLEOTIDE SEQUENCE [LARGE SCALE GENOMIC DNA]</scope>
    <source>
        <strain evidence="1 2">T6085</strain>
    </source>
</reference>
<organism evidence="1 2">
    <name type="scientific">Trichoderma gamsii</name>
    <dbReference type="NCBI Taxonomy" id="398673"/>
    <lineage>
        <taxon>Eukaryota</taxon>
        <taxon>Fungi</taxon>
        <taxon>Dikarya</taxon>
        <taxon>Ascomycota</taxon>
        <taxon>Pezizomycotina</taxon>
        <taxon>Sordariomycetes</taxon>
        <taxon>Hypocreomycetidae</taxon>
        <taxon>Hypocreales</taxon>
        <taxon>Hypocreaceae</taxon>
        <taxon>Trichoderma</taxon>
    </lineage>
</organism>
<dbReference type="EMBL" id="JPDN02000052">
    <property type="protein sequence ID" value="PON21260.1"/>
    <property type="molecule type" value="Genomic_DNA"/>
</dbReference>
<gene>
    <name evidence="1" type="ORF">TGAM01_v209851</name>
</gene>
<dbReference type="RefSeq" id="XP_024404600.1">
    <property type="nucleotide sequence ID" value="XM_024550651.1"/>
</dbReference>
<dbReference type="Proteomes" id="UP000054821">
    <property type="component" value="Unassembled WGS sequence"/>
</dbReference>
<dbReference type="AlphaFoldDB" id="A0A2P4ZAD0"/>
<dbReference type="GeneID" id="36347874"/>
<keyword evidence="2" id="KW-1185">Reference proteome</keyword>
<comment type="caution">
    <text evidence="1">The sequence shown here is derived from an EMBL/GenBank/DDBJ whole genome shotgun (WGS) entry which is preliminary data.</text>
</comment>
<evidence type="ECO:0000313" key="2">
    <source>
        <dbReference type="Proteomes" id="UP000054821"/>
    </source>
</evidence>